<dbReference type="Proteomes" id="UP001143543">
    <property type="component" value="Unassembled WGS sequence"/>
</dbReference>
<protein>
    <submittedName>
        <fullName evidence="1">Uncharacterized protein</fullName>
    </submittedName>
</protein>
<sequence length="124" mass="13281">MSNTINVTKCDNEVIFVAYQYGASFELARIISGNSNPVDVTLNIEAGAYQGMPFFNGISNALKSEQSLNLGSGDYNLVAIGINWGGPQEFSFDFNGKNYSLPLDSNPSPASGVVWSTEAIPFSV</sequence>
<evidence type="ECO:0000313" key="1">
    <source>
        <dbReference type="EMBL" id="GLB50443.1"/>
    </source>
</evidence>
<gene>
    <name evidence="1" type="ORF">Y10_28110</name>
</gene>
<dbReference type="EMBL" id="BRVO01000003">
    <property type="protein sequence ID" value="GLB50443.1"/>
    <property type="molecule type" value="Genomic_DNA"/>
</dbReference>
<proteinExistence type="predicted"/>
<name>A0ABQ5MLZ7_9FLAO</name>
<evidence type="ECO:0000313" key="2">
    <source>
        <dbReference type="Proteomes" id="UP001143543"/>
    </source>
</evidence>
<organism evidence="1 2">
    <name type="scientific">Neptunitalea lumnitzerae</name>
    <dbReference type="NCBI Taxonomy" id="2965509"/>
    <lineage>
        <taxon>Bacteria</taxon>
        <taxon>Pseudomonadati</taxon>
        <taxon>Bacteroidota</taxon>
        <taxon>Flavobacteriia</taxon>
        <taxon>Flavobacteriales</taxon>
        <taxon>Flavobacteriaceae</taxon>
        <taxon>Neptunitalea</taxon>
    </lineage>
</organism>
<reference evidence="1" key="1">
    <citation type="submission" date="2022-07" db="EMBL/GenBank/DDBJ databases">
        <title>Taxonomy of Novel Oxalotrophic and Methylotrophic Bacteria.</title>
        <authorList>
            <person name="Sahin N."/>
            <person name="Tani A."/>
        </authorList>
    </citation>
    <scope>NUCLEOTIDE SEQUENCE</scope>
    <source>
        <strain evidence="1">Y10</strain>
    </source>
</reference>
<comment type="caution">
    <text evidence="1">The sequence shown here is derived from an EMBL/GenBank/DDBJ whole genome shotgun (WGS) entry which is preliminary data.</text>
</comment>
<dbReference type="RefSeq" id="WP_281766068.1">
    <property type="nucleotide sequence ID" value="NZ_BRVO01000003.1"/>
</dbReference>
<accession>A0ABQ5MLZ7</accession>
<keyword evidence="2" id="KW-1185">Reference proteome</keyword>